<keyword evidence="5" id="KW-0732">Signal</keyword>
<protein>
    <recommendedName>
        <fullName evidence="10">Levanbiose-producing levanase</fullName>
    </recommendedName>
</protein>
<dbReference type="InterPro" id="IPR001362">
    <property type="entry name" value="Glyco_hydro_32"/>
</dbReference>
<keyword evidence="2 4" id="KW-0378">Hydrolase</keyword>
<dbReference type="Pfam" id="PF08244">
    <property type="entry name" value="Glyco_hydro_32C"/>
    <property type="match status" value="1"/>
</dbReference>
<evidence type="ECO:0000313" key="9">
    <source>
        <dbReference type="Proteomes" id="UP001144280"/>
    </source>
</evidence>
<evidence type="ECO:0008006" key="10">
    <source>
        <dbReference type="Google" id="ProtNLM"/>
    </source>
</evidence>
<evidence type="ECO:0000256" key="1">
    <source>
        <dbReference type="ARBA" id="ARBA00009902"/>
    </source>
</evidence>
<evidence type="ECO:0000256" key="3">
    <source>
        <dbReference type="ARBA" id="ARBA00023295"/>
    </source>
</evidence>
<comment type="caution">
    <text evidence="8">The sequence shown here is derived from an EMBL/GenBank/DDBJ whole genome shotgun (WGS) entry which is preliminary data.</text>
</comment>
<keyword evidence="9" id="KW-1185">Reference proteome</keyword>
<dbReference type="PANTHER" id="PTHR42800:SF1">
    <property type="entry name" value="EXOINULINASE INUD (AFU_ORTHOLOGUE AFUA_5G00480)"/>
    <property type="match status" value="1"/>
</dbReference>
<feature type="signal peptide" evidence="5">
    <location>
        <begin position="1"/>
        <end position="21"/>
    </location>
</feature>
<evidence type="ECO:0000256" key="2">
    <source>
        <dbReference type="ARBA" id="ARBA00022801"/>
    </source>
</evidence>
<evidence type="ECO:0000259" key="7">
    <source>
        <dbReference type="Pfam" id="PF08244"/>
    </source>
</evidence>
<organism evidence="8 9">
    <name type="scientific">Phytohabitans aurantiacus</name>
    <dbReference type="NCBI Taxonomy" id="3016789"/>
    <lineage>
        <taxon>Bacteria</taxon>
        <taxon>Bacillati</taxon>
        <taxon>Actinomycetota</taxon>
        <taxon>Actinomycetes</taxon>
        <taxon>Micromonosporales</taxon>
        <taxon>Micromonosporaceae</taxon>
    </lineage>
</organism>
<evidence type="ECO:0000259" key="6">
    <source>
        <dbReference type="Pfam" id="PF00251"/>
    </source>
</evidence>
<dbReference type="Gene3D" id="2.60.120.560">
    <property type="entry name" value="Exo-inulinase, domain 1"/>
    <property type="match status" value="1"/>
</dbReference>
<evidence type="ECO:0000256" key="4">
    <source>
        <dbReference type="RuleBase" id="RU362110"/>
    </source>
</evidence>
<name>A0ABQ5QR40_9ACTN</name>
<sequence length="659" mass="71850">MRPSLLLAAALLLASVTPVEHIDAAPVAATTYRPAYHHTVPDYWMNDPQRPIYLDGQFHYYYLYNNDYPRTNHTAWRRTTTTDLVRFTDRGVAVPKDTTVNGSIWSGSAVVDANNTAGFGRNAVVVLATQEHAAGNNAQAQFLWYSTDRGATFRPYSAAPVIPNPGRVDSRDPKTIWDGERNRWVTVLAENDRLSFYTSTDLKTWQRAGEWYMPGLGVLECPDLFKMVADDGTTKWVLGASANGKHIGQPNTYAYWTGTFTGNGFQQEGTHQWLDYGWDWYAAVTWENPANPLGSRYAIGWMNNWDYAANTPTWANDGFNGTNSIVREVKLKRQAGGGYSLVSQPVDGLGGIVAGTTSLGTVQVNGNLPLSYAGDAYELTADISWSQLNNVGLQLRKSADGSRHADVGVFGNYTYLNRGFTNHPDTSGRFLESKSPFDPARKSVRLRILVDRTSIEVFVDDGKYAHSSEVFAAPGDNGIALYTDGGSATFANLTIRTLNSVNTQPVPTGTVLADFENGTYGTWTRTGTAFGTAPATGALPDQQPVGGYLGDGLVNTYLGGDASTGLLTSPTFKINQRYLKFLIGGGNHPNGAGYATSVNLLVDGQIVRTATGRDEEYLRWATWDVGDLRGRTARIQIVDNNTGGWGHISADQFLLTSTG</sequence>
<dbReference type="InterPro" id="IPR023296">
    <property type="entry name" value="Glyco_hydro_beta-prop_sf"/>
</dbReference>
<dbReference type="Pfam" id="PF00251">
    <property type="entry name" value="Glyco_hydro_32N"/>
    <property type="match status" value="1"/>
</dbReference>
<feature type="domain" description="Glycosyl hydrolase family 32 N-terminal" evidence="6">
    <location>
        <begin position="37"/>
        <end position="345"/>
    </location>
</feature>
<evidence type="ECO:0000256" key="5">
    <source>
        <dbReference type="SAM" id="SignalP"/>
    </source>
</evidence>
<keyword evidence="3 4" id="KW-0326">Glycosidase</keyword>
<dbReference type="SUPFAM" id="SSF49899">
    <property type="entry name" value="Concanavalin A-like lectins/glucanases"/>
    <property type="match status" value="1"/>
</dbReference>
<feature type="domain" description="Glycosyl hydrolase family 32 C-terminal" evidence="7">
    <location>
        <begin position="364"/>
        <end position="496"/>
    </location>
</feature>
<feature type="chain" id="PRO_5045670105" description="Levanbiose-producing levanase" evidence="5">
    <location>
        <begin position="22"/>
        <end position="659"/>
    </location>
</feature>
<dbReference type="Gene3D" id="2.115.10.20">
    <property type="entry name" value="Glycosyl hydrolase domain, family 43"/>
    <property type="match status" value="1"/>
</dbReference>
<comment type="similarity">
    <text evidence="1 4">Belongs to the glycosyl hydrolase 32 family.</text>
</comment>
<gene>
    <name evidence="8" type="ORF">Pa4123_15900</name>
</gene>
<dbReference type="SUPFAM" id="SSF75005">
    <property type="entry name" value="Arabinanase/levansucrase/invertase"/>
    <property type="match status" value="1"/>
</dbReference>
<dbReference type="Proteomes" id="UP001144280">
    <property type="component" value="Unassembled WGS sequence"/>
</dbReference>
<evidence type="ECO:0000313" key="8">
    <source>
        <dbReference type="EMBL" id="GLH96316.1"/>
    </source>
</evidence>
<reference evidence="8" key="1">
    <citation type="submission" date="2022-12" db="EMBL/GenBank/DDBJ databases">
        <title>New Phytohabitans aurantiacus sp. RD004123 nov., an actinomycete isolated from soil.</title>
        <authorList>
            <person name="Triningsih D.W."/>
            <person name="Harunari E."/>
            <person name="Igarashi Y."/>
        </authorList>
    </citation>
    <scope>NUCLEOTIDE SEQUENCE</scope>
    <source>
        <strain evidence="8">RD004123</strain>
    </source>
</reference>
<dbReference type="RefSeq" id="WP_281893510.1">
    <property type="nucleotide sequence ID" value="NZ_BSDI01000007.1"/>
</dbReference>
<accession>A0ABQ5QR40</accession>
<dbReference type="InterPro" id="IPR013320">
    <property type="entry name" value="ConA-like_dom_sf"/>
</dbReference>
<dbReference type="PANTHER" id="PTHR42800">
    <property type="entry name" value="EXOINULINASE INUD (AFU_ORTHOLOGUE AFUA_5G00480)"/>
    <property type="match status" value="1"/>
</dbReference>
<dbReference type="InterPro" id="IPR013189">
    <property type="entry name" value="Glyco_hydro_32_C"/>
</dbReference>
<dbReference type="EMBL" id="BSDI01000007">
    <property type="protein sequence ID" value="GLH96316.1"/>
    <property type="molecule type" value="Genomic_DNA"/>
</dbReference>
<dbReference type="InterPro" id="IPR013148">
    <property type="entry name" value="Glyco_hydro_32_N"/>
</dbReference>
<dbReference type="CDD" id="cd18622">
    <property type="entry name" value="GH32_Inu-like"/>
    <property type="match status" value="1"/>
</dbReference>
<dbReference type="SMART" id="SM00640">
    <property type="entry name" value="Glyco_32"/>
    <property type="match status" value="1"/>
</dbReference>
<proteinExistence type="inferred from homology"/>